<evidence type="ECO:0000313" key="3">
    <source>
        <dbReference type="Proteomes" id="UP001558652"/>
    </source>
</evidence>
<dbReference type="PANTHER" id="PTHR10338:SF108">
    <property type="entry name" value="INTER-ALPHA-TRYPSIN INHIBITOR HEAVY CHAIN H4-LIKE PROTEIN"/>
    <property type="match status" value="1"/>
</dbReference>
<feature type="non-terminal residue" evidence="2">
    <location>
        <position position="1"/>
    </location>
</feature>
<dbReference type="InterPro" id="IPR002035">
    <property type="entry name" value="VWF_A"/>
</dbReference>
<dbReference type="Proteomes" id="UP001558652">
    <property type="component" value="Unassembled WGS sequence"/>
</dbReference>
<dbReference type="InterPro" id="IPR050934">
    <property type="entry name" value="ITIH"/>
</dbReference>
<dbReference type="EMBL" id="JBFDAA010000001">
    <property type="protein sequence ID" value="KAL1140324.1"/>
    <property type="molecule type" value="Genomic_DNA"/>
</dbReference>
<gene>
    <name evidence="2" type="ORF">AAG570_000256</name>
</gene>
<organism evidence="2 3">
    <name type="scientific">Ranatra chinensis</name>
    <dbReference type="NCBI Taxonomy" id="642074"/>
    <lineage>
        <taxon>Eukaryota</taxon>
        <taxon>Metazoa</taxon>
        <taxon>Ecdysozoa</taxon>
        <taxon>Arthropoda</taxon>
        <taxon>Hexapoda</taxon>
        <taxon>Insecta</taxon>
        <taxon>Pterygota</taxon>
        <taxon>Neoptera</taxon>
        <taxon>Paraneoptera</taxon>
        <taxon>Hemiptera</taxon>
        <taxon>Heteroptera</taxon>
        <taxon>Panheteroptera</taxon>
        <taxon>Nepomorpha</taxon>
        <taxon>Nepidae</taxon>
        <taxon>Ranatrinae</taxon>
        <taxon>Ranatra</taxon>
    </lineage>
</organism>
<dbReference type="AlphaFoldDB" id="A0ABD0ZJU4"/>
<keyword evidence="3" id="KW-1185">Reference proteome</keyword>
<evidence type="ECO:0000259" key="1">
    <source>
        <dbReference type="PROSITE" id="PS50234"/>
    </source>
</evidence>
<reference evidence="2 3" key="1">
    <citation type="submission" date="2024-07" db="EMBL/GenBank/DDBJ databases">
        <title>Chromosome-level genome assembly of the water stick insect Ranatra chinensis (Heteroptera: Nepidae).</title>
        <authorList>
            <person name="Liu X."/>
        </authorList>
    </citation>
    <scope>NUCLEOTIDE SEQUENCE [LARGE SCALE GENOMIC DNA]</scope>
    <source>
        <strain evidence="2">Cailab_2021Rc</strain>
        <tissue evidence="2">Muscle</tissue>
    </source>
</reference>
<dbReference type="Gene3D" id="3.40.50.410">
    <property type="entry name" value="von Willebrand factor, type A domain"/>
    <property type="match status" value="1"/>
</dbReference>
<proteinExistence type="predicted"/>
<accession>A0ABD0ZJU4</accession>
<protein>
    <recommendedName>
        <fullName evidence="1">VWFA domain-containing protein</fullName>
    </recommendedName>
</protein>
<dbReference type="PANTHER" id="PTHR10338">
    <property type="entry name" value="INTER-ALPHA-TRYPSIN INHIBITOR HEAVY CHAIN FAMILY MEMBER"/>
    <property type="match status" value="1"/>
</dbReference>
<dbReference type="SUPFAM" id="SSF53300">
    <property type="entry name" value="vWA-like"/>
    <property type="match status" value="1"/>
</dbReference>
<comment type="caution">
    <text evidence="2">The sequence shown here is derived from an EMBL/GenBank/DDBJ whole genome shotgun (WGS) entry which is preliminary data.</text>
</comment>
<dbReference type="PROSITE" id="PS50234">
    <property type="entry name" value="VWFA"/>
    <property type="match status" value="1"/>
</dbReference>
<sequence>GTNIIAGLRKGEKLAKIGKDLLKNEGLEPLIIFLTDGQPNVEMSDPEEITKTATELNTLSPIFSLGFGNGADLDFLRKLSLANSGFARNIYEASDAALQLKLFYYEVASPLLANVTFQYVPGQVAIFIK</sequence>
<evidence type="ECO:0000313" key="2">
    <source>
        <dbReference type="EMBL" id="KAL1140324.1"/>
    </source>
</evidence>
<name>A0ABD0ZJU4_9HEMI</name>
<dbReference type="GO" id="GO:0032991">
    <property type="term" value="C:protein-containing complex"/>
    <property type="evidence" value="ECO:0007669"/>
    <property type="project" value="UniProtKB-ARBA"/>
</dbReference>
<dbReference type="InterPro" id="IPR036465">
    <property type="entry name" value="vWFA_dom_sf"/>
</dbReference>
<feature type="domain" description="VWFA" evidence="1">
    <location>
        <begin position="1"/>
        <end position="107"/>
    </location>
</feature>